<name>A0A329BW86_9BURK</name>
<dbReference type="EMBL" id="QLTK01000015">
    <property type="protein sequence ID" value="RAS25791.1"/>
    <property type="molecule type" value="Genomic_DNA"/>
</dbReference>
<feature type="compositionally biased region" description="Low complexity" evidence="1">
    <location>
        <begin position="1"/>
        <end position="17"/>
    </location>
</feature>
<dbReference type="SUPFAM" id="SSF52540">
    <property type="entry name" value="P-loop containing nucleoside triphosphate hydrolases"/>
    <property type="match status" value="1"/>
</dbReference>
<dbReference type="Proteomes" id="UP000248918">
    <property type="component" value="Unassembled WGS sequence"/>
</dbReference>
<proteinExistence type="predicted"/>
<dbReference type="AlphaFoldDB" id="A0A329BW86"/>
<evidence type="ECO:0000313" key="2">
    <source>
        <dbReference type="EMBL" id="RAS25791.1"/>
    </source>
</evidence>
<organism evidence="2 3">
    <name type="scientific">Paraburkholderia bryophila</name>
    <dbReference type="NCBI Taxonomy" id="420952"/>
    <lineage>
        <taxon>Bacteria</taxon>
        <taxon>Pseudomonadati</taxon>
        <taxon>Pseudomonadota</taxon>
        <taxon>Betaproteobacteria</taxon>
        <taxon>Burkholderiales</taxon>
        <taxon>Burkholderiaceae</taxon>
        <taxon>Paraburkholderia</taxon>
    </lineage>
</organism>
<reference evidence="2 3" key="1">
    <citation type="submission" date="2018-06" db="EMBL/GenBank/DDBJ databases">
        <title>Genomic Encyclopedia of Type Strains, Phase III (KMG-III): the genomes of soil and plant-associated and newly described type strains.</title>
        <authorList>
            <person name="Whitman W."/>
        </authorList>
    </citation>
    <scope>NUCLEOTIDE SEQUENCE [LARGE SCALE GENOMIC DNA]</scope>
    <source>
        <strain evidence="2 3">LMG 23644</strain>
    </source>
</reference>
<protein>
    <recommendedName>
        <fullName evidence="4">Sulfotransferase family protein</fullName>
    </recommendedName>
</protein>
<evidence type="ECO:0000256" key="1">
    <source>
        <dbReference type="SAM" id="MobiDB-lite"/>
    </source>
</evidence>
<evidence type="ECO:0008006" key="4">
    <source>
        <dbReference type="Google" id="ProtNLM"/>
    </source>
</evidence>
<gene>
    <name evidence="2" type="ORF">BX591_11537</name>
</gene>
<sequence>MSSSANPSGAASSNDPARQPDATAQKSPLKQGVFLHTGWRSAGTWVWSRLRALDTATGFYEPLSNVLADLSLADVAASRPTLTSGHPPLAAPYFDEYRPFLHEGARGVEGYGKRFGIDRFTLAPDAEFPALQAYLRNLSDRTLEHGRVPVFKFCRSSGRLPWLKQAFAQAMHVGVLRNPASQFASGWLLSQQWSNAFFVAAPFRVLGLNQSDPLVREAIAVCGVSLPPVSPNSDDAYALACEQYARSAEANNAYRAFVALWILCALRMADGVDLLIDMDQLGQSRDYAAGLRAAFETQCGLSPDFGSARDLVDATRRSAARMTGIDGRSMRAVHSAALKFLKAQGATDTAFIERVREKMVLANELTELWR</sequence>
<evidence type="ECO:0000313" key="3">
    <source>
        <dbReference type="Proteomes" id="UP000248918"/>
    </source>
</evidence>
<comment type="caution">
    <text evidence="2">The sequence shown here is derived from an EMBL/GenBank/DDBJ whole genome shotgun (WGS) entry which is preliminary data.</text>
</comment>
<dbReference type="Gene3D" id="3.40.50.300">
    <property type="entry name" value="P-loop containing nucleotide triphosphate hydrolases"/>
    <property type="match status" value="1"/>
</dbReference>
<accession>A0A329BW86</accession>
<feature type="region of interest" description="Disordered" evidence="1">
    <location>
        <begin position="1"/>
        <end position="27"/>
    </location>
</feature>
<dbReference type="InterPro" id="IPR027417">
    <property type="entry name" value="P-loop_NTPase"/>
</dbReference>
<dbReference type="RefSeq" id="WP_244147083.1">
    <property type="nucleotide sequence ID" value="NZ_CADFFP010000018.1"/>
</dbReference>